<name>A0A2T5FYC8_9SPHN</name>
<dbReference type="EMBL" id="NWBU01000007">
    <property type="protein sequence ID" value="PTQ11494.1"/>
    <property type="molecule type" value="Genomic_DNA"/>
</dbReference>
<proteinExistence type="predicted"/>
<gene>
    <name evidence="1" type="ORF">CLG96_08605</name>
</gene>
<accession>A0A2T5FYC8</accession>
<comment type="caution">
    <text evidence="1">The sequence shown here is derived from an EMBL/GenBank/DDBJ whole genome shotgun (WGS) entry which is preliminary data.</text>
</comment>
<dbReference type="AlphaFoldDB" id="A0A2T5FYC8"/>
<evidence type="ECO:0000313" key="2">
    <source>
        <dbReference type="Proteomes" id="UP000244162"/>
    </source>
</evidence>
<dbReference type="OrthoDB" id="7582909at2"/>
<evidence type="ECO:0000313" key="1">
    <source>
        <dbReference type="EMBL" id="PTQ11494.1"/>
    </source>
</evidence>
<sequence length="59" mass="6725">METRYQSRTDRRTANIKVETVRAPSGQEGLGNALRAAYSPRSTELPRDIRCLLDKLYQA</sequence>
<dbReference type="RefSeq" id="WP_107967488.1">
    <property type="nucleotide sequence ID" value="NZ_NWBU01000007.1"/>
</dbReference>
<organism evidence="1 2">
    <name type="scientific">Sphingomonas oleivorans</name>
    <dbReference type="NCBI Taxonomy" id="1735121"/>
    <lineage>
        <taxon>Bacteria</taxon>
        <taxon>Pseudomonadati</taxon>
        <taxon>Pseudomonadota</taxon>
        <taxon>Alphaproteobacteria</taxon>
        <taxon>Sphingomonadales</taxon>
        <taxon>Sphingomonadaceae</taxon>
        <taxon>Sphingomonas</taxon>
    </lineage>
</organism>
<keyword evidence="2" id="KW-1185">Reference proteome</keyword>
<dbReference type="Proteomes" id="UP000244162">
    <property type="component" value="Unassembled WGS sequence"/>
</dbReference>
<reference evidence="1 2" key="1">
    <citation type="submission" date="2017-09" db="EMBL/GenBank/DDBJ databases">
        <title>Sphingomonas panjinensis sp.nov., isolated from oil-contaminated soil.</title>
        <authorList>
            <person name="Wang L."/>
            <person name="Chen L."/>
        </authorList>
    </citation>
    <scope>NUCLEOTIDE SEQUENCE [LARGE SCALE GENOMIC DNA]</scope>
    <source>
        <strain evidence="1 2">FW-11</strain>
    </source>
</reference>
<protein>
    <submittedName>
        <fullName evidence="1">Uncharacterized protein</fullName>
    </submittedName>
</protein>